<dbReference type="CDD" id="cd00299">
    <property type="entry name" value="GST_C_family"/>
    <property type="match status" value="1"/>
</dbReference>
<dbReference type="InterPro" id="IPR004046">
    <property type="entry name" value="GST_C"/>
</dbReference>
<dbReference type="EMBL" id="UINC01126584">
    <property type="protein sequence ID" value="SVD05155.1"/>
    <property type="molecule type" value="Genomic_DNA"/>
</dbReference>
<dbReference type="InterPro" id="IPR036249">
    <property type="entry name" value="Thioredoxin-like_sf"/>
</dbReference>
<organism evidence="3">
    <name type="scientific">marine metagenome</name>
    <dbReference type="NCBI Taxonomy" id="408172"/>
    <lineage>
        <taxon>unclassified sequences</taxon>
        <taxon>metagenomes</taxon>
        <taxon>ecological metagenomes</taxon>
    </lineage>
</organism>
<dbReference type="Pfam" id="PF00043">
    <property type="entry name" value="GST_C"/>
    <property type="match status" value="1"/>
</dbReference>
<dbReference type="GO" id="GO:0016034">
    <property type="term" value="F:maleylacetoacetate isomerase activity"/>
    <property type="evidence" value="ECO:0007669"/>
    <property type="project" value="TreeGrafter"/>
</dbReference>
<feature type="domain" description="GST N-terminal" evidence="1">
    <location>
        <begin position="1"/>
        <end position="81"/>
    </location>
</feature>
<dbReference type="SFLD" id="SFLDG00358">
    <property type="entry name" value="Main_(cytGST)"/>
    <property type="match status" value="1"/>
</dbReference>
<dbReference type="InterPro" id="IPR040079">
    <property type="entry name" value="Glutathione_S-Trfase"/>
</dbReference>
<dbReference type="SUPFAM" id="SSF47616">
    <property type="entry name" value="GST C-terminal domain-like"/>
    <property type="match status" value="1"/>
</dbReference>
<dbReference type="PROSITE" id="PS50404">
    <property type="entry name" value="GST_NTER"/>
    <property type="match status" value="1"/>
</dbReference>
<dbReference type="Gene3D" id="3.40.30.10">
    <property type="entry name" value="Glutaredoxin"/>
    <property type="match status" value="1"/>
</dbReference>
<accession>A0A382S6T4</accession>
<dbReference type="InterPro" id="IPR010987">
    <property type="entry name" value="Glutathione-S-Trfase_C-like"/>
</dbReference>
<evidence type="ECO:0000259" key="1">
    <source>
        <dbReference type="PROSITE" id="PS50404"/>
    </source>
</evidence>
<sequence>MTLLLYHHNSSVCAAKIRVALREKQLEWDGKLMNLKGDQFDAGYTKLNPASVVPTLVHDAVVVTESNVILEYLDDAFPDRPLRPIDPEKRAQMRYLMQFLDNGSEGIHHSISVLSYGVAYRHQIIEETGSLDPSKLRKVIKQQMNPKSRDWLEDVVIKGVDSKQFYLAVQRVRKLLQELEKNLLANEWLAGDLYSLADIAFTPYFYRLQLMSFDSMWENLPHLSNWYGRIIRRDSMAEVIDWYTPASCALLVDKGRKIHQVLEKLQA</sequence>
<dbReference type="CDD" id="cd00570">
    <property type="entry name" value="GST_N_family"/>
    <property type="match status" value="1"/>
</dbReference>
<dbReference type="GO" id="GO:0006559">
    <property type="term" value="P:L-phenylalanine catabolic process"/>
    <property type="evidence" value="ECO:0007669"/>
    <property type="project" value="TreeGrafter"/>
</dbReference>
<dbReference type="Pfam" id="PF13409">
    <property type="entry name" value="GST_N_2"/>
    <property type="match status" value="1"/>
</dbReference>
<dbReference type="GO" id="GO:0006749">
    <property type="term" value="P:glutathione metabolic process"/>
    <property type="evidence" value="ECO:0007669"/>
    <property type="project" value="TreeGrafter"/>
</dbReference>
<dbReference type="InterPro" id="IPR004045">
    <property type="entry name" value="Glutathione_S-Trfase_N"/>
</dbReference>
<reference evidence="3" key="1">
    <citation type="submission" date="2018-05" db="EMBL/GenBank/DDBJ databases">
        <authorList>
            <person name="Lanie J.A."/>
            <person name="Ng W.-L."/>
            <person name="Kazmierczak K.M."/>
            <person name="Andrzejewski T.M."/>
            <person name="Davidsen T.M."/>
            <person name="Wayne K.J."/>
            <person name="Tettelin H."/>
            <person name="Glass J.I."/>
            <person name="Rusch D."/>
            <person name="Podicherti R."/>
            <person name="Tsui H.-C.T."/>
            <person name="Winkler M.E."/>
        </authorList>
    </citation>
    <scope>NUCLEOTIDE SEQUENCE</scope>
</reference>
<proteinExistence type="predicted"/>
<dbReference type="AlphaFoldDB" id="A0A382S6T4"/>
<name>A0A382S6T4_9ZZZZ</name>
<dbReference type="PANTHER" id="PTHR42673">
    <property type="entry name" value="MALEYLACETOACETATE ISOMERASE"/>
    <property type="match status" value="1"/>
</dbReference>
<feature type="domain" description="GST C-terminal" evidence="2">
    <location>
        <begin position="86"/>
        <end position="261"/>
    </location>
</feature>
<gene>
    <name evidence="3" type="ORF">METZ01_LOCUS358009</name>
</gene>
<evidence type="ECO:0000259" key="2">
    <source>
        <dbReference type="PROSITE" id="PS50405"/>
    </source>
</evidence>
<dbReference type="GO" id="GO:0004364">
    <property type="term" value="F:glutathione transferase activity"/>
    <property type="evidence" value="ECO:0007669"/>
    <property type="project" value="TreeGrafter"/>
</dbReference>
<dbReference type="PROSITE" id="PS50405">
    <property type="entry name" value="GST_CTER"/>
    <property type="match status" value="1"/>
</dbReference>
<dbReference type="SFLD" id="SFLDS00019">
    <property type="entry name" value="Glutathione_Transferase_(cytos"/>
    <property type="match status" value="1"/>
</dbReference>
<dbReference type="PANTHER" id="PTHR42673:SF4">
    <property type="entry name" value="MALEYLACETOACETATE ISOMERASE"/>
    <property type="match status" value="1"/>
</dbReference>
<dbReference type="InterPro" id="IPR036282">
    <property type="entry name" value="Glutathione-S-Trfase_C_sf"/>
</dbReference>
<evidence type="ECO:0008006" key="4">
    <source>
        <dbReference type="Google" id="ProtNLM"/>
    </source>
</evidence>
<dbReference type="SUPFAM" id="SSF52833">
    <property type="entry name" value="Thioredoxin-like"/>
    <property type="match status" value="1"/>
</dbReference>
<evidence type="ECO:0000313" key="3">
    <source>
        <dbReference type="EMBL" id="SVD05155.1"/>
    </source>
</evidence>
<protein>
    <recommendedName>
        <fullName evidence="4">GST N-terminal domain-containing protein</fullName>
    </recommendedName>
</protein>
<dbReference type="Gene3D" id="1.20.1050.10">
    <property type="match status" value="1"/>
</dbReference>